<gene>
    <name evidence="2" type="ORF">AUJ22_00605</name>
</gene>
<evidence type="ECO:0000256" key="1">
    <source>
        <dbReference type="SAM" id="SignalP"/>
    </source>
</evidence>
<feature type="chain" id="PRO_5012046159" evidence="1">
    <location>
        <begin position="29"/>
        <end position="133"/>
    </location>
</feature>
<dbReference type="STRING" id="1805280.AUJ22_00605"/>
<proteinExistence type="predicted"/>
<comment type="caution">
    <text evidence="2">The sequence shown here is derived from an EMBL/GenBank/DDBJ whole genome shotgun (WGS) entry which is preliminary data.</text>
</comment>
<accession>A0A1J4V1U2</accession>
<organism evidence="2 3">
    <name type="scientific">Candidatus Nomurabacteria bacterium CG1_02_31_12</name>
    <dbReference type="NCBI Taxonomy" id="1805280"/>
    <lineage>
        <taxon>Bacteria</taxon>
        <taxon>Candidatus Nomuraibacteriota</taxon>
    </lineage>
</organism>
<keyword evidence="1" id="KW-0732">Signal</keyword>
<dbReference type="Proteomes" id="UP000185769">
    <property type="component" value="Unassembled WGS sequence"/>
</dbReference>
<protein>
    <submittedName>
        <fullName evidence="2">Uncharacterized protein</fullName>
    </submittedName>
</protein>
<feature type="signal peptide" evidence="1">
    <location>
        <begin position="1"/>
        <end position="28"/>
    </location>
</feature>
<evidence type="ECO:0000313" key="2">
    <source>
        <dbReference type="EMBL" id="OIO29912.1"/>
    </source>
</evidence>
<dbReference type="AlphaFoldDB" id="A0A1J4V1U2"/>
<dbReference type="EMBL" id="MNVM01000008">
    <property type="protein sequence ID" value="OIO29912.1"/>
    <property type="molecule type" value="Genomic_DNA"/>
</dbReference>
<sequence length="133" mass="14164">MNKTKNILLGLGTLALVLGISGAFISSADAYKGDPSIKDPNYSVERHTAMEKAFETNDYTAWKSLMQNNGRVTKVVNKDNFAKFAEAHKLAENGDLAGAQKIRQELGLGLKNGSGQSMKNGLGKGLGSGNCMN</sequence>
<evidence type="ECO:0000313" key="3">
    <source>
        <dbReference type="Proteomes" id="UP000185769"/>
    </source>
</evidence>
<reference evidence="2 3" key="1">
    <citation type="journal article" date="2016" name="Environ. Microbiol.">
        <title>Genomic resolution of a cold subsurface aquifer community provides metabolic insights for novel microbes adapted to high CO concentrations.</title>
        <authorList>
            <person name="Probst A.J."/>
            <person name="Castelle C.J."/>
            <person name="Singh A."/>
            <person name="Brown C.T."/>
            <person name="Anantharaman K."/>
            <person name="Sharon I."/>
            <person name="Hug L.A."/>
            <person name="Burstein D."/>
            <person name="Emerson J.B."/>
            <person name="Thomas B.C."/>
            <person name="Banfield J.F."/>
        </authorList>
    </citation>
    <scope>NUCLEOTIDE SEQUENCE [LARGE SCALE GENOMIC DNA]</scope>
    <source>
        <strain evidence="2">CG1_02_31_12</strain>
    </source>
</reference>
<name>A0A1J4V1U2_9BACT</name>